<gene>
    <name evidence="2" type="ORF">S12H4_56741</name>
</gene>
<dbReference type="GO" id="GO:0051536">
    <property type="term" value="F:iron-sulfur cluster binding"/>
    <property type="evidence" value="ECO:0007669"/>
    <property type="project" value="InterPro"/>
</dbReference>
<dbReference type="SUPFAM" id="SSF82649">
    <property type="entry name" value="SufE/NifU"/>
    <property type="match status" value="1"/>
</dbReference>
<accession>X1UNB0</accession>
<proteinExistence type="predicted"/>
<reference evidence="2" key="1">
    <citation type="journal article" date="2014" name="Front. Microbiol.">
        <title>High frequency of phylogenetically diverse reductive dehalogenase-homologous genes in deep subseafloor sedimentary metagenomes.</title>
        <authorList>
            <person name="Kawai M."/>
            <person name="Futagami T."/>
            <person name="Toyoda A."/>
            <person name="Takaki Y."/>
            <person name="Nishi S."/>
            <person name="Hori S."/>
            <person name="Arai W."/>
            <person name="Tsubouchi T."/>
            <person name="Morono Y."/>
            <person name="Uchiyama I."/>
            <person name="Ito T."/>
            <person name="Fujiyama A."/>
            <person name="Inagaki F."/>
            <person name="Takami H."/>
        </authorList>
    </citation>
    <scope>NUCLEOTIDE SEQUENCE</scope>
    <source>
        <strain evidence="2">Expedition CK06-06</strain>
    </source>
</reference>
<dbReference type="PANTHER" id="PTHR10093">
    <property type="entry name" value="IRON-SULFUR CLUSTER ASSEMBLY ENZYME NIFU HOMOLOG"/>
    <property type="match status" value="1"/>
</dbReference>
<dbReference type="EMBL" id="BARW01036578">
    <property type="protein sequence ID" value="GAJ18974.1"/>
    <property type="molecule type" value="Genomic_DNA"/>
</dbReference>
<dbReference type="InterPro" id="IPR002871">
    <property type="entry name" value="NIF_FeS_clus_asmbl_NifU_N"/>
</dbReference>
<protein>
    <recommendedName>
        <fullName evidence="1">NIF system FeS cluster assembly NifU N-terminal domain-containing protein</fullName>
    </recommendedName>
</protein>
<evidence type="ECO:0000259" key="1">
    <source>
        <dbReference type="Pfam" id="PF01592"/>
    </source>
</evidence>
<name>X1UNB0_9ZZZZ</name>
<dbReference type="Pfam" id="PF01592">
    <property type="entry name" value="NifU_N"/>
    <property type="match status" value="1"/>
</dbReference>
<dbReference type="GO" id="GO:0016226">
    <property type="term" value="P:iron-sulfur cluster assembly"/>
    <property type="evidence" value="ECO:0007669"/>
    <property type="project" value="InterPro"/>
</dbReference>
<sequence>MAKGKTLDEAMKITNKMVATELGGLPKNKLHCSNLGADALRKAIENYRRRLSKSKSRGERDESAA</sequence>
<comment type="caution">
    <text evidence="2">The sequence shown here is derived from an EMBL/GenBank/DDBJ whole genome shotgun (WGS) entry which is preliminary data.</text>
</comment>
<dbReference type="AlphaFoldDB" id="X1UNB0"/>
<evidence type="ECO:0000313" key="2">
    <source>
        <dbReference type="EMBL" id="GAJ18974.1"/>
    </source>
</evidence>
<dbReference type="GO" id="GO:0005506">
    <property type="term" value="F:iron ion binding"/>
    <property type="evidence" value="ECO:0007669"/>
    <property type="project" value="InterPro"/>
</dbReference>
<organism evidence="2">
    <name type="scientific">marine sediment metagenome</name>
    <dbReference type="NCBI Taxonomy" id="412755"/>
    <lineage>
        <taxon>unclassified sequences</taxon>
        <taxon>metagenomes</taxon>
        <taxon>ecological metagenomes</taxon>
    </lineage>
</organism>
<feature type="domain" description="NIF system FeS cluster assembly NifU N-terminal" evidence="1">
    <location>
        <begin position="1"/>
        <end position="51"/>
    </location>
</feature>
<dbReference type="Gene3D" id="3.90.1010.10">
    <property type="match status" value="1"/>
</dbReference>